<evidence type="ECO:0000256" key="6">
    <source>
        <dbReference type="ARBA" id="ARBA00022679"/>
    </source>
</evidence>
<evidence type="ECO:0000256" key="8">
    <source>
        <dbReference type="ARBA" id="ARBA00022741"/>
    </source>
</evidence>
<keyword evidence="6" id="KW-0808">Transferase</keyword>
<dbReference type="PANTHER" id="PTHR43065">
    <property type="entry name" value="SENSOR HISTIDINE KINASE"/>
    <property type="match status" value="1"/>
</dbReference>
<evidence type="ECO:0000259" key="17">
    <source>
        <dbReference type="PROSITE" id="PS50885"/>
    </source>
</evidence>
<dbReference type="PRINTS" id="PR00344">
    <property type="entry name" value="BCTRLSENSOR"/>
</dbReference>
<dbReference type="RefSeq" id="WP_015470637.1">
    <property type="nucleotide sequence ID" value="NC_020813.1"/>
</dbReference>
<evidence type="ECO:0000256" key="11">
    <source>
        <dbReference type="ARBA" id="ARBA00022989"/>
    </source>
</evidence>
<dbReference type="GO" id="GO:0005524">
    <property type="term" value="F:ATP binding"/>
    <property type="evidence" value="ECO:0007669"/>
    <property type="project" value="UniProtKB-KW"/>
</dbReference>
<dbReference type="Pfam" id="PF00512">
    <property type="entry name" value="HisKA"/>
    <property type="match status" value="1"/>
</dbReference>
<dbReference type="Pfam" id="PF00672">
    <property type="entry name" value="HAMP"/>
    <property type="match status" value="1"/>
</dbReference>
<organism evidence="18 19">
    <name type="scientific">Pseudobdellovibrio exovorus JSS</name>
    <dbReference type="NCBI Taxonomy" id="1184267"/>
    <lineage>
        <taxon>Bacteria</taxon>
        <taxon>Pseudomonadati</taxon>
        <taxon>Bdellovibrionota</taxon>
        <taxon>Bdellovibrionia</taxon>
        <taxon>Bdellovibrionales</taxon>
        <taxon>Pseudobdellovibrionaceae</taxon>
        <taxon>Pseudobdellovibrio</taxon>
    </lineage>
</organism>
<dbReference type="SMART" id="SM00388">
    <property type="entry name" value="HisKA"/>
    <property type="match status" value="1"/>
</dbReference>
<evidence type="ECO:0000259" key="16">
    <source>
        <dbReference type="PROSITE" id="PS50112"/>
    </source>
</evidence>
<dbReference type="SMART" id="SM00304">
    <property type="entry name" value="HAMP"/>
    <property type="match status" value="1"/>
</dbReference>
<feature type="transmembrane region" description="Helical" evidence="14">
    <location>
        <begin position="293"/>
        <end position="317"/>
    </location>
</feature>
<evidence type="ECO:0000256" key="2">
    <source>
        <dbReference type="ARBA" id="ARBA00004651"/>
    </source>
</evidence>
<evidence type="ECO:0000256" key="1">
    <source>
        <dbReference type="ARBA" id="ARBA00000085"/>
    </source>
</evidence>
<dbReference type="InterPro" id="IPR003660">
    <property type="entry name" value="HAMP_dom"/>
</dbReference>
<dbReference type="InterPro" id="IPR003594">
    <property type="entry name" value="HATPase_dom"/>
</dbReference>
<keyword evidence="19" id="KW-1185">Reference proteome</keyword>
<gene>
    <name evidence="18" type="ORF">A11Q_1931</name>
</gene>
<dbReference type="HOGENOM" id="CLU_019564_1_0_7"/>
<dbReference type="PIRSF" id="PIRSF037532">
    <property type="entry name" value="STHK_NtrY"/>
    <property type="match status" value="1"/>
</dbReference>
<dbReference type="Gene3D" id="1.10.287.130">
    <property type="match status" value="1"/>
</dbReference>
<dbReference type="STRING" id="1184267.A11Q_1931"/>
<evidence type="ECO:0000256" key="10">
    <source>
        <dbReference type="ARBA" id="ARBA00022840"/>
    </source>
</evidence>
<dbReference type="GO" id="GO:0000155">
    <property type="term" value="F:phosphorelay sensor kinase activity"/>
    <property type="evidence" value="ECO:0007669"/>
    <property type="project" value="InterPro"/>
</dbReference>
<keyword evidence="12" id="KW-0902">Two-component regulatory system</keyword>
<dbReference type="InterPro" id="IPR036097">
    <property type="entry name" value="HisK_dim/P_sf"/>
</dbReference>
<evidence type="ECO:0000256" key="7">
    <source>
        <dbReference type="ARBA" id="ARBA00022692"/>
    </source>
</evidence>
<evidence type="ECO:0000256" key="13">
    <source>
        <dbReference type="ARBA" id="ARBA00023136"/>
    </source>
</evidence>
<dbReference type="InterPro" id="IPR017232">
    <property type="entry name" value="NtrY"/>
</dbReference>
<dbReference type="CDD" id="cd00130">
    <property type="entry name" value="PAS"/>
    <property type="match status" value="1"/>
</dbReference>
<dbReference type="InterPro" id="IPR036890">
    <property type="entry name" value="HATPase_C_sf"/>
</dbReference>
<dbReference type="CDD" id="cd00082">
    <property type="entry name" value="HisKA"/>
    <property type="match status" value="1"/>
</dbReference>
<dbReference type="AlphaFoldDB" id="M4V9S5"/>
<evidence type="ECO:0000256" key="9">
    <source>
        <dbReference type="ARBA" id="ARBA00022777"/>
    </source>
</evidence>
<keyword evidence="7 14" id="KW-0812">Transmembrane</keyword>
<feature type="domain" description="PAS" evidence="16">
    <location>
        <begin position="382"/>
        <end position="452"/>
    </location>
</feature>
<dbReference type="SUPFAM" id="SSF47384">
    <property type="entry name" value="Homodimeric domain of signal transducing histidine kinase"/>
    <property type="match status" value="1"/>
</dbReference>
<dbReference type="PROSITE" id="PS50112">
    <property type="entry name" value="PAS"/>
    <property type="match status" value="1"/>
</dbReference>
<comment type="subcellular location">
    <subcellularLocation>
        <location evidence="2">Cell membrane</location>
        <topology evidence="2">Multi-pass membrane protein</topology>
    </subcellularLocation>
</comment>
<accession>M4V9S5</accession>
<protein>
    <recommendedName>
        <fullName evidence="3">histidine kinase</fullName>
        <ecNumber evidence="3">2.7.13.3</ecNumber>
    </recommendedName>
</protein>
<sequence>MKDINTERKLELKKRKREILSIFSLSILLAVLIGIEVYIFRSGQNLPSSYVLFFIGLVNVNLILVLLLLFLIFRNIVKVFIERRGKIFGSSLKSKLMISFVSFSVIPTLMVFTISVFYLNSSFEKWFSQRMLSVLRNASEVIDTFIMNEKKRGYEYSRLSAEQLVRTAGRPRQFQLDQLRKQYKLDAIEYYSGIVDPRLISQDAELNSNLIPPLNLEFLEKGIANRDEASTIQIFGDYNLLRVMVPVEKGSLHGVVVVTKFLNLAPGSRFDDIVGAYQEFHNNSLVEYPLRSIYFIMLIVMTLVILFAAVWFGFYLARQLSIPLVQLGRATKRVAAGDYSQLEIESGSEEINSLIGSFNQMISNLSTSELELQQTLRNLNQYTRYVEIVLKNVSAGVISVDMTGNVTTVNRRAVELLQIDSASSVGKHVKTLLSEENYRLFSSIIRSMQENALLSLQKEIRMTVGDEAIPLLVHISILKNEEGHEIGRIMVFDDMTPIVNAQRAAAWTEVARRIAHEIKNPLTPIRLSAERLAKKFGHQIQDPAFQDSIRMIVSQVDDMRILVNEFSQFARLPQIKTMQGQLNSVLQKSAQIYVDAHASVNFEIDLDASLPEFKFDPDQLKRVFVNLIDNAVAAVQGEPQPWIGIKTEYNRAQQILKISIADNGVGIAPRDRARVFEPYFSTKEKGTGLGLPIVKSIVEDHGGVIRVLENENKGTKMYIEIPVVPVEGV</sequence>
<dbReference type="eggNOG" id="COG5000">
    <property type="taxonomic scope" value="Bacteria"/>
</dbReference>
<dbReference type="Gene3D" id="3.30.565.10">
    <property type="entry name" value="Histidine kinase-like ATPase, C-terminal domain"/>
    <property type="match status" value="1"/>
</dbReference>
<keyword evidence="4" id="KW-1003">Cell membrane</keyword>
<dbReference type="Pfam" id="PF13426">
    <property type="entry name" value="PAS_9"/>
    <property type="match status" value="1"/>
</dbReference>
<dbReference type="SUPFAM" id="SSF158472">
    <property type="entry name" value="HAMP domain-like"/>
    <property type="match status" value="1"/>
</dbReference>
<dbReference type="PROSITE" id="PS50109">
    <property type="entry name" value="HIS_KIN"/>
    <property type="match status" value="1"/>
</dbReference>
<dbReference type="KEGG" id="bex:A11Q_1931"/>
<keyword evidence="10" id="KW-0067">ATP-binding</keyword>
<dbReference type="GO" id="GO:0005886">
    <property type="term" value="C:plasma membrane"/>
    <property type="evidence" value="ECO:0007669"/>
    <property type="project" value="UniProtKB-SubCell"/>
</dbReference>
<comment type="catalytic activity">
    <reaction evidence="1">
        <text>ATP + protein L-histidine = ADP + protein N-phospho-L-histidine.</text>
        <dbReference type="EC" id="2.7.13.3"/>
    </reaction>
</comment>
<keyword evidence="8" id="KW-0547">Nucleotide-binding</keyword>
<dbReference type="CDD" id="cd06225">
    <property type="entry name" value="HAMP"/>
    <property type="match status" value="1"/>
</dbReference>
<dbReference type="PANTHER" id="PTHR43065:SF42">
    <property type="entry name" value="TWO-COMPONENT SENSOR PPRA"/>
    <property type="match status" value="1"/>
</dbReference>
<dbReference type="SMART" id="SM00387">
    <property type="entry name" value="HATPase_c"/>
    <property type="match status" value="1"/>
</dbReference>
<dbReference type="EMBL" id="CP003537">
    <property type="protein sequence ID" value="AGH96147.1"/>
    <property type="molecule type" value="Genomic_DNA"/>
</dbReference>
<dbReference type="EC" id="2.7.13.3" evidence="3"/>
<keyword evidence="11 14" id="KW-1133">Transmembrane helix</keyword>
<dbReference type="SUPFAM" id="SSF55785">
    <property type="entry name" value="PYP-like sensor domain (PAS domain)"/>
    <property type="match status" value="1"/>
</dbReference>
<dbReference type="InterPro" id="IPR004358">
    <property type="entry name" value="Sig_transdc_His_kin-like_C"/>
</dbReference>
<dbReference type="NCBIfam" id="TIGR00229">
    <property type="entry name" value="sensory_box"/>
    <property type="match status" value="1"/>
</dbReference>
<evidence type="ECO:0000256" key="4">
    <source>
        <dbReference type="ARBA" id="ARBA00022475"/>
    </source>
</evidence>
<feature type="transmembrane region" description="Helical" evidence="14">
    <location>
        <begin position="20"/>
        <end position="40"/>
    </location>
</feature>
<keyword evidence="5" id="KW-0597">Phosphoprotein</keyword>
<keyword evidence="9" id="KW-0418">Kinase</keyword>
<evidence type="ECO:0000256" key="12">
    <source>
        <dbReference type="ARBA" id="ARBA00023012"/>
    </source>
</evidence>
<dbReference type="SUPFAM" id="SSF55874">
    <property type="entry name" value="ATPase domain of HSP90 chaperone/DNA topoisomerase II/histidine kinase"/>
    <property type="match status" value="1"/>
</dbReference>
<dbReference type="Gene3D" id="6.10.340.10">
    <property type="match status" value="1"/>
</dbReference>
<dbReference type="InterPro" id="IPR005467">
    <property type="entry name" value="His_kinase_dom"/>
</dbReference>
<dbReference type="Pfam" id="PF19312">
    <property type="entry name" value="NtrY_N"/>
    <property type="match status" value="1"/>
</dbReference>
<evidence type="ECO:0000256" key="5">
    <source>
        <dbReference type="ARBA" id="ARBA00022553"/>
    </source>
</evidence>
<proteinExistence type="predicted"/>
<feature type="domain" description="HAMP" evidence="17">
    <location>
        <begin position="318"/>
        <end position="370"/>
    </location>
</feature>
<evidence type="ECO:0000256" key="3">
    <source>
        <dbReference type="ARBA" id="ARBA00012438"/>
    </source>
</evidence>
<dbReference type="PATRIC" id="fig|1184267.3.peg.1956"/>
<name>M4V9S5_9BACT</name>
<feature type="transmembrane region" description="Helical" evidence="14">
    <location>
        <begin position="52"/>
        <end position="77"/>
    </location>
</feature>
<dbReference type="InterPro" id="IPR045671">
    <property type="entry name" value="NtrY-like_N"/>
</dbReference>
<dbReference type="Pfam" id="PF02518">
    <property type="entry name" value="HATPase_c"/>
    <property type="match status" value="1"/>
</dbReference>
<dbReference type="InterPro" id="IPR035965">
    <property type="entry name" value="PAS-like_dom_sf"/>
</dbReference>
<dbReference type="InterPro" id="IPR003661">
    <property type="entry name" value="HisK_dim/P_dom"/>
</dbReference>
<evidence type="ECO:0000259" key="15">
    <source>
        <dbReference type="PROSITE" id="PS50109"/>
    </source>
</evidence>
<keyword evidence="13 14" id="KW-0472">Membrane</keyword>
<feature type="domain" description="Histidine kinase" evidence="15">
    <location>
        <begin position="513"/>
        <end position="725"/>
    </location>
</feature>
<dbReference type="Gene3D" id="3.30.450.20">
    <property type="entry name" value="PAS domain"/>
    <property type="match status" value="1"/>
</dbReference>
<feature type="transmembrane region" description="Helical" evidence="14">
    <location>
        <begin position="98"/>
        <end position="119"/>
    </location>
</feature>
<dbReference type="OrthoDB" id="5287283at2"/>
<evidence type="ECO:0000256" key="14">
    <source>
        <dbReference type="SAM" id="Phobius"/>
    </source>
</evidence>
<dbReference type="InterPro" id="IPR000014">
    <property type="entry name" value="PAS"/>
</dbReference>
<dbReference type="SMART" id="SM00091">
    <property type="entry name" value="PAS"/>
    <property type="match status" value="1"/>
</dbReference>
<evidence type="ECO:0000313" key="19">
    <source>
        <dbReference type="Proteomes" id="UP000012040"/>
    </source>
</evidence>
<dbReference type="PROSITE" id="PS50885">
    <property type="entry name" value="HAMP"/>
    <property type="match status" value="1"/>
</dbReference>
<dbReference type="Proteomes" id="UP000012040">
    <property type="component" value="Chromosome"/>
</dbReference>
<evidence type="ECO:0000313" key="18">
    <source>
        <dbReference type="EMBL" id="AGH96147.1"/>
    </source>
</evidence>
<reference evidence="18 19" key="1">
    <citation type="journal article" date="2013" name="ISME J.">
        <title>By their genes ye shall know them: genomic signatures of predatory bacteria.</title>
        <authorList>
            <person name="Pasternak Z."/>
            <person name="Pietrokovski S."/>
            <person name="Rotem O."/>
            <person name="Gophna U."/>
            <person name="Lurie-Weinberger M.N."/>
            <person name="Jurkevitch E."/>
        </authorList>
    </citation>
    <scope>NUCLEOTIDE SEQUENCE [LARGE SCALE GENOMIC DNA]</scope>
    <source>
        <strain evidence="18 19">JSS</strain>
    </source>
</reference>